<evidence type="ECO:0000256" key="1">
    <source>
        <dbReference type="ARBA" id="ARBA00022801"/>
    </source>
</evidence>
<feature type="domain" description="Beta-hexosaminidase eukaryotic type N-terminal" evidence="2">
    <location>
        <begin position="11"/>
        <end position="61"/>
    </location>
</feature>
<dbReference type="Gene3D" id="3.30.379.10">
    <property type="entry name" value="Chitobiase/beta-hexosaminidase domain 2-like"/>
    <property type="match status" value="1"/>
</dbReference>
<dbReference type="AlphaFoldDB" id="A0A9Q1LPZ4"/>
<gene>
    <name evidence="3" type="ORF">K7X08_030269</name>
</gene>
<reference evidence="4" key="1">
    <citation type="journal article" date="2023" name="Proc. Natl. Acad. Sci. U.S.A.">
        <title>Genomic and structural basis for evolution of tropane alkaloid biosynthesis.</title>
        <authorList>
            <person name="Wanga Y.-J."/>
            <person name="Taina T."/>
            <person name="Yua J.-Y."/>
            <person name="Lia J."/>
            <person name="Xua B."/>
            <person name="Chenc J."/>
            <person name="D'Auriad J.C."/>
            <person name="Huanga J.-P."/>
            <person name="Huanga S.-X."/>
        </authorList>
    </citation>
    <scope>NUCLEOTIDE SEQUENCE [LARGE SCALE GENOMIC DNA]</scope>
    <source>
        <strain evidence="4">cv. KIB-2019</strain>
    </source>
</reference>
<proteinExistence type="predicted"/>
<protein>
    <recommendedName>
        <fullName evidence="2">Beta-hexosaminidase eukaryotic type N-terminal domain-containing protein</fullName>
    </recommendedName>
</protein>
<dbReference type="Pfam" id="PF14845">
    <property type="entry name" value="Glycohydro_20b2"/>
    <property type="match status" value="1"/>
</dbReference>
<evidence type="ECO:0000259" key="2">
    <source>
        <dbReference type="Pfam" id="PF14845"/>
    </source>
</evidence>
<keyword evidence="4" id="KW-1185">Reference proteome</keyword>
<organism evidence="3 4">
    <name type="scientific">Anisodus acutangulus</name>
    <dbReference type="NCBI Taxonomy" id="402998"/>
    <lineage>
        <taxon>Eukaryota</taxon>
        <taxon>Viridiplantae</taxon>
        <taxon>Streptophyta</taxon>
        <taxon>Embryophyta</taxon>
        <taxon>Tracheophyta</taxon>
        <taxon>Spermatophyta</taxon>
        <taxon>Magnoliopsida</taxon>
        <taxon>eudicotyledons</taxon>
        <taxon>Gunneridae</taxon>
        <taxon>Pentapetalae</taxon>
        <taxon>asterids</taxon>
        <taxon>lamiids</taxon>
        <taxon>Solanales</taxon>
        <taxon>Solanaceae</taxon>
        <taxon>Solanoideae</taxon>
        <taxon>Hyoscyameae</taxon>
        <taxon>Anisodus</taxon>
    </lineage>
</organism>
<dbReference type="InterPro" id="IPR029019">
    <property type="entry name" value="HEX_eukaryotic_N"/>
</dbReference>
<dbReference type="EMBL" id="JAJAGQ010000016">
    <property type="protein sequence ID" value="KAJ8540350.1"/>
    <property type="molecule type" value="Genomic_DNA"/>
</dbReference>
<name>A0A9Q1LPZ4_9SOLA</name>
<sequence length="94" mass="10354">MAFTFTIHFRVTVIVHSDNDELQLGVDESYSLLVTKSNEHSIIGGVSIEANSVYSALRGLEGKLIRLHGLFKTRQAKICISGASVRYVKALFAN</sequence>
<keyword evidence="1" id="KW-0378">Hydrolase</keyword>
<dbReference type="GO" id="GO:0016787">
    <property type="term" value="F:hydrolase activity"/>
    <property type="evidence" value="ECO:0007669"/>
    <property type="project" value="UniProtKB-KW"/>
</dbReference>
<evidence type="ECO:0000313" key="3">
    <source>
        <dbReference type="EMBL" id="KAJ8540350.1"/>
    </source>
</evidence>
<evidence type="ECO:0000313" key="4">
    <source>
        <dbReference type="Proteomes" id="UP001152561"/>
    </source>
</evidence>
<dbReference type="Proteomes" id="UP001152561">
    <property type="component" value="Unassembled WGS sequence"/>
</dbReference>
<accession>A0A9Q1LPZ4</accession>
<dbReference type="InterPro" id="IPR029018">
    <property type="entry name" value="Hex-like_dom2"/>
</dbReference>
<dbReference type="SUPFAM" id="SSF55545">
    <property type="entry name" value="beta-N-acetylhexosaminidase-like domain"/>
    <property type="match status" value="1"/>
</dbReference>
<dbReference type="OrthoDB" id="428480at2759"/>
<comment type="caution">
    <text evidence="3">The sequence shown here is derived from an EMBL/GenBank/DDBJ whole genome shotgun (WGS) entry which is preliminary data.</text>
</comment>